<dbReference type="InterPro" id="IPR017871">
    <property type="entry name" value="ABC_transporter-like_CS"/>
</dbReference>
<dbReference type="SMART" id="SM00382">
    <property type="entry name" value="AAA"/>
    <property type="match status" value="1"/>
</dbReference>
<dbReference type="InterPro" id="IPR027417">
    <property type="entry name" value="P-loop_NTPase"/>
</dbReference>
<dbReference type="AlphaFoldDB" id="D6Z369"/>
<feature type="domain" description="ABC transporter" evidence="4">
    <location>
        <begin position="6"/>
        <end position="242"/>
    </location>
</feature>
<dbReference type="InterPro" id="IPR003593">
    <property type="entry name" value="AAA+_ATPase"/>
</dbReference>
<dbReference type="Pfam" id="PF00005">
    <property type="entry name" value="ABC_tran"/>
    <property type="match status" value="1"/>
</dbReference>
<dbReference type="Gene3D" id="3.40.50.300">
    <property type="entry name" value="P-loop containing nucleotide triphosphate hydrolases"/>
    <property type="match status" value="1"/>
</dbReference>
<dbReference type="GO" id="GO:0016887">
    <property type="term" value="F:ATP hydrolysis activity"/>
    <property type="evidence" value="ECO:0007669"/>
    <property type="project" value="InterPro"/>
</dbReference>
<evidence type="ECO:0000313" key="5">
    <source>
        <dbReference type="EMBL" id="ADH85994.1"/>
    </source>
</evidence>
<keyword evidence="3" id="KW-0067">ATP-binding</keyword>
<dbReference type="RefSeq" id="WP_013163522.1">
    <property type="nucleotide sequence ID" value="NC_014216.1"/>
</dbReference>
<dbReference type="PANTHER" id="PTHR43023">
    <property type="entry name" value="PROTEIN TRIGALACTOSYLDIACYLGLYCEROL 3, CHLOROPLASTIC"/>
    <property type="match status" value="1"/>
</dbReference>
<dbReference type="OrthoDB" id="9802264at2"/>
<sequence>MSSPVIEFAQVSKSFGRQRVLSGVDFVIAGGRTTVIAGASGQGKSVTLKLILGLLRPDSGRVLVQGRDIARLRGRELNEIRANFGVLFQGGALLDSLSVFANVALPLEERTNLGEQEIRRRVLDTLEQLGLAGHEEKFPAQLSGGMKKRVGLARALMLQPEIMLFDEPTTGLDPEKALEIYRLFLETQQKFGYTAVIVSHDIPKIFNLADQVIIMGQGGAKSFASPEDIQRSSDPDIREFVRITMGEIYLSKTMESDYEQRKT</sequence>
<dbReference type="FunCoup" id="D6Z369">
    <property type="interactions" value="237"/>
</dbReference>
<dbReference type="PROSITE" id="PS00211">
    <property type="entry name" value="ABC_TRANSPORTER_1"/>
    <property type="match status" value="1"/>
</dbReference>
<dbReference type="HOGENOM" id="CLU_000604_1_22_7"/>
<evidence type="ECO:0000256" key="3">
    <source>
        <dbReference type="ARBA" id="ARBA00022840"/>
    </source>
</evidence>
<organism evidence="5 6">
    <name type="scientific">Desulfurivibrio alkaliphilus (strain DSM 19089 / UNIQEM U267 / AHT2)</name>
    <dbReference type="NCBI Taxonomy" id="589865"/>
    <lineage>
        <taxon>Bacteria</taxon>
        <taxon>Pseudomonadati</taxon>
        <taxon>Thermodesulfobacteriota</taxon>
        <taxon>Desulfobulbia</taxon>
        <taxon>Desulfobulbales</taxon>
        <taxon>Desulfobulbaceae</taxon>
        <taxon>Desulfurivibrio</taxon>
    </lineage>
</organism>
<proteinExistence type="predicted"/>
<evidence type="ECO:0000256" key="2">
    <source>
        <dbReference type="ARBA" id="ARBA00022741"/>
    </source>
</evidence>
<keyword evidence="6" id="KW-1185">Reference proteome</keyword>
<dbReference type="Proteomes" id="UP000001508">
    <property type="component" value="Chromosome"/>
</dbReference>
<dbReference type="InParanoid" id="D6Z369"/>
<evidence type="ECO:0000313" key="6">
    <source>
        <dbReference type="Proteomes" id="UP000001508"/>
    </source>
</evidence>
<evidence type="ECO:0000259" key="4">
    <source>
        <dbReference type="PROSITE" id="PS50893"/>
    </source>
</evidence>
<keyword evidence="1" id="KW-0813">Transport</keyword>
<dbReference type="eggNOG" id="COG1127">
    <property type="taxonomic scope" value="Bacteria"/>
</dbReference>
<gene>
    <name evidence="5" type="ordered locus">DaAHT2_1299</name>
</gene>
<accession>D6Z369</accession>
<dbReference type="PANTHER" id="PTHR43023:SF6">
    <property type="entry name" value="INTERMEMBRANE PHOSPHOLIPID TRANSPORT SYSTEM ATP-BINDING PROTEIN MLAF"/>
    <property type="match status" value="1"/>
</dbReference>
<dbReference type="STRING" id="589865.DaAHT2_1299"/>
<reference evidence="6" key="1">
    <citation type="submission" date="2010-02" db="EMBL/GenBank/DDBJ databases">
        <title>Complete sequence of Desulfurivibrio alkaliphilus AHT2.</title>
        <authorList>
            <consortium name="US DOE Joint Genome Institute"/>
            <person name="Pitluck S."/>
            <person name="Chertkov O."/>
            <person name="Detter J.C."/>
            <person name="Han C."/>
            <person name="Tapia R."/>
            <person name="Larimer F."/>
            <person name="Land M."/>
            <person name="Hauser L."/>
            <person name="Kyrpides N."/>
            <person name="Mikhailova N."/>
            <person name="Sorokin D.Y."/>
            <person name="Muyzer G."/>
            <person name="Woyke T."/>
        </authorList>
    </citation>
    <scope>NUCLEOTIDE SEQUENCE [LARGE SCALE GENOMIC DNA]</scope>
    <source>
        <strain evidence="6">DSM 19089 / UNIQEM U267 / AHT2</strain>
    </source>
</reference>
<protein>
    <submittedName>
        <fullName evidence="5">ABC transporter related protein</fullName>
    </submittedName>
</protein>
<dbReference type="PROSITE" id="PS50893">
    <property type="entry name" value="ABC_TRANSPORTER_2"/>
    <property type="match status" value="1"/>
</dbReference>
<dbReference type="EMBL" id="CP001940">
    <property type="protein sequence ID" value="ADH85994.1"/>
    <property type="molecule type" value="Genomic_DNA"/>
</dbReference>
<dbReference type="InterPro" id="IPR003439">
    <property type="entry name" value="ABC_transporter-like_ATP-bd"/>
</dbReference>
<dbReference type="GO" id="GO:0005524">
    <property type="term" value="F:ATP binding"/>
    <property type="evidence" value="ECO:0007669"/>
    <property type="project" value="UniProtKB-KW"/>
</dbReference>
<dbReference type="SUPFAM" id="SSF52540">
    <property type="entry name" value="P-loop containing nucleoside triphosphate hydrolases"/>
    <property type="match status" value="1"/>
</dbReference>
<name>D6Z369_DESAT</name>
<dbReference type="KEGG" id="dak:DaAHT2_1299"/>
<keyword evidence="2" id="KW-0547">Nucleotide-binding</keyword>
<evidence type="ECO:0000256" key="1">
    <source>
        <dbReference type="ARBA" id="ARBA00022448"/>
    </source>
</evidence>